<feature type="chain" id="PRO_5021267135" evidence="2">
    <location>
        <begin position="18"/>
        <end position="118"/>
    </location>
</feature>
<dbReference type="EMBL" id="MK820635">
    <property type="protein sequence ID" value="QCW06922.1"/>
    <property type="molecule type" value="Genomic_DNA"/>
</dbReference>
<keyword evidence="1" id="KW-0812">Transmembrane</keyword>
<proteinExistence type="predicted"/>
<accession>A0A4Y5MXP0</accession>
<keyword evidence="1" id="KW-0472">Membrane</keyword>
<geneLocation type="mitochondrion" evidence="3"/>
<keyword evidence="2" id="KW-0732">Signal</keyword>
<evidence type="ECO:0000256" key="1">
    <source>
        <dbReference type="SAM" id="Phobius"/>
    </source>
</evidence>
<evidence type="ECO:0000256" key="2">
    <source>
        <dbReference type="SAM" id="SignalP"/>
    </source>
</evidence>
<feature type="signal peptide" evidence="2">
    <location>
        <begin position="1"/>
        <end position="17"/>
    </location>
</feature>
<gene>
    <name evidence="3" type="primary">orf118</name>
</gene>
<organism evidence="3">
    <name type="scientific">Orbilia brochopaga</name>
    <dbReference type="NCBI Taxonomy" id="3140254"/>
    <lineage>
        <taxon>Eukaryota</taxon>
        <taxon>Fungi</taxon>
        <taxon>Dikarya</taxon>
        <taxon>Ascomycota</taxon>
        <taxon>Pezizomycotina</taxon>
        <taxon>Orbiliomycetes</taxon>
        <taxon>Orbiliales</taxon>
        <taxon>Orbiliaceae</taxon>
        <taxon>Orbilia</taxon>
    </lineage>
</organism>
<feature type="transmembrane region" description="Helical" evidence="1">
    <location>
        <begin position="27"/>
        <end position="49"/>
    </location>
</feature>
<name>A0A4Y5MXP0_9PEZI</name>
<sequence>MIILSSCYLLLINAVTSRRDKTLSHNRITSLILLYSTFLALNSLHMTCIETGIGVYGGGELFLQTITQNIAFINFKIFYLYNYYTLVLYYFLIKISKLYIFYFVIFDIYWNFWLKNLS</sequence>
<keyword evidence="1" id="KW-1133">Transmembrane helix</keyword>
<reference evidence="3" key="1">
    <citation type="submission" date="2019-04" db="EMBL/GenBank/DDBJ databases">
        <authorList>
            <person name="Yu Z."/>
            <person name="Deng C."/>
        </authorList>
    </citation>
    <scope>NUCLEOTIDE SEQUENCE</scope>
</reference>
<dbReference type="AlphaFoldDB" id="A0A4Y5MXP0"/>
<feature type="transmembrane region" description="Helical" evidence="1">
    <location>
        <begin position="87"/>
        <end position="110"/>
    </location>
</feature>
<evidence type="ECO:0000313" key="3">
    <source>
        <dbReference type="EMBL" id="QCW06922.1"/>
    </source>
</evidence>
<protein>
    <submittedName>
        <fullName evidence="3">Uncharacterized protein</fullName>
    </submittedName>
</protein>
<keyword evidence="3" id="KW-0496">Mitochondrion</keyword>